<dbReference type="CDD" id="cd16913">
    <property type="entry name" value="YkuD_like"/>
    <property type="match status" value="1"/>
</dbReference>
<dbReference type="PANTHER" id="PTHR30582:SF2">
    <property type="entry name" value="L,D-TRANSPEPTIDASE YCIB-RELATED"/>
    <property type="match status" value="1"/>
</dbReference>
<proteinExistence type="predicted"/>
<evidence type="ECO:0000313" key="10">
    <source>
        <dbReference type="Proteomes" id="UP000183120"/>
    </source>
</evidence>
<protein>
    <recommendedName>
        <fullName evidence="8">L,D-TPase catalytic domain-containing protein</fullName>
    </recommendedName>
</protein>
<accession>A0A1J4TQW7</accession>
<comment type="caution">
    <text evidence="9">The sequence shown here is derived from an EMBL/GenBank/DDBJ whole genome shotgun (WGS) entry which is preliminary data.</text>
</comment>
<dbReference type="UniPathway" id="UPA00219"/>
<dbReference type="GO" id="GO:0018104">
    <property type="term" value="P:peptidoglycan-protein cross-linking"/>
    <property type="evidence" value="ECO:0007669"/>
    <property type="project" value="TreeGrafter"/>
</dbReference>
<dbReference type="Proteomes" id="UP000183120">
    <property type="component" value="Unassembled WGS sequence"/>
</dbReference>
<keyword evidence="2" id="KW-0808">Transferase</keyword>
<dbReference type="SUPFAM" id="SSF141523">
    <property type="entry name" value="L,D-transpeptidase catalytic domain-like"/>
    <property type="match status" value="1"/>
</dbReference>
<evidence type="ECO:0000256" key="2">
    <source>
        <dbReference type="ARBA" id="ARBA00022679"/>
    </source>
</evidence>
<dbReference type="AlphaFoldDB" id="A0A1J4TQW7"/>
<dbReference type="Pfam" id="PF03734">
    <property type="entry name" value="YkuD"/>
    <property type="match status" value="1"/>
</dbReference>
<reference evidence="9 10" key="1">
    <citation type="journal article" date="2016" name="Environ. Microbiol.">
        <title>Genomic resolution of a cold subsurface aquifer community provides metabolic insights for novel microbes adapted to high CO concentrations.</title>
        <authorList>
            <person name="Probst A.J."/>
            <person name="Castelle C.J."/>
            <person name="Singh A."/>
            <person name="Brown C.T."/>
            <person name="Anantharaman K."/>
            <person name="Sharon I."/>
            <person name="Hug L.A."/>
            <person name="Burstein D."/>
            <person name="Emerson J.B."/>
            <person name="Thomas B.C."/>
            <person name="Banfield J.F."/>
        </authorList>
    </citation>
    <scope>NUCLEOTIDE SEQUENCE [LARGE SCALE GENOMIC DNA]</scope>
    <source>
        <strain evidence="9">CG1_02_37_22</strain>
    </source>
</reference>
<dbReference type="InterPro" id="IPR005490">
    <property type="entry name" value="LD_TPept_cat_dom"/>
</dbReference>
<keyword evidence="5 6" id="KW-0961">Cell wall biogenesis/degradation</keyword>
<dbReference type="PANTHER" id="PTHR30582">
    <property type="entry name" value="L,D-TRANSPEPTIDASE"/>
    <property type="match status" value="1"/>
</dbReference>
<dbReference type="InterPro" id="IPR050979">
    <property type="entry name" value="LD-transpeptidase"/>
</dbReference>
<organism evidence="9 10">
    <name type="scientific">Candidatus Gottesmanbacteria bacterium CG1_02_37_22</name>
    <dbReference type="NCBI Taxonomy" id="1805209"/>
    <lineage>
        <taxon>Bacteria</taxon>
        <taxon>Candidatus Gottesmaniibacteriota</taxon>
    </lineage>
</organism>
<keyword evidence="7" id="KW-0732">Signal</keyword>
<feature type="domain" description="L,D-TPase catalytic" evidence="8">
    <location>
        <begin position="30"/>
        <end position="148"/>
    </location>
</feature>
<evidence type="ECO:0000256" key="3">
    <source>
        <dbReference type="ARBA" id="ARBA00022960"/>
    </source>
</evidence>
<dbReference type="Gene3D" id="2.40.440.10">
    <property type="entry name" value="L,D-transpeptidase catalytic domain-like"/>
    <property type="match status" value="1"/>
</dbReference>
<comment type="pathway">
    <text evidence="1 6">Cell wall biogenesis; peptidoglycan biosynthesis.</text>
</comment>
<dbReference type="PROSITE" id="PS52029">
    <property type="entry name" value="LD_TPASE"/>
    <property type="match status" value="1"/>
</dbReference>
<evidence type="ECO:0000256" key="6">
    <source>
        <dbReference type="PROSITE-ProRule" id="PRU01373"/>
    </source>
</evidence>
<dbReference type="GO" id="GO:0008360">
    <property type="term" value="P:regulation of cell shape"/>
    <property type="evidence" value="ECO:0007669"/>
    <property type="project" value="UniProtKB-UniRule"/>
</dbReference>
<dbReference type="GO" id="GO:0071555">
    <property type="term" value="P:cell wall organization"/>
    <property type="evidence" value="ECO:0007669"/>
    <property type="project" value="UniProtKB-UniRule"/>
</dbReference>
<gene>
    <name evidence="9" type="ORF">AUJ73_04480</name>
</gene>
<evidence type="ECO:0000256" key="1">
    <source>
        <dbReference type="ARBA" id="ARBA00004752"/>
    </source>
</evidence>
<sequence length="148" mass="17103">MKKKVFVLFFLLFFLFGNPIQVADIYTTEKLITVDLHKQMLFAWDGGNIIDKTKVSTGLRKTPTVKGSFKIRYKLTSQTMKGESKAYGKYFYKNVPDVMYFYQGYAIHGAYWHNRFGSPASHGCVNVPLAFASWLYEWAPKGTRVEIF</sequence>
<dbReference type="EMBL" id="MNUY01000070">
    <property type="protein sequence ID" value="OIO13053.1"/>
    <property type="molecule type" value="Genomic_DNA"/>
</dbReference>
<keyword evidence="3 6" id="KW-0133">Cell shape</keyword>
<dbReference type="STRING" id="1805209.AUJ73_04480"/>
<evidence type="ECO:0000256" key="5">
    <source>
        <dbReference type="ARBA" id="ARBA00023316"/>
    </source>
</evidence>
<feature type="chain" id="PRO_5011978078" description="L,D-TPase catalytic domain-containing protein" evidence="7">
    <location>
        <begin position="24"/>
        <end position="148"/>
    </location>
</feature>
<evidence type="ECO:0000256" key="4">
    <source>
        <dbReference type="ARBA" id="ARBA00022984"/>
    </source>
</evidence>
<feature type="active site" description="Proton donor/acceptor" evidence="6">
    <location>
        <position position="108"/>
    </location>
</feature>
<name>A0A1J4TQW7_9BACT</name>
<dbReference type="InterPro" id="IPR038063">
    <property type="entry name" value="Transpep_catalytic_dom"/>
</dbReference>
<dbReference type="GO" id="GO:0005576">
    <property type="term" value="C:extracellular region"/>
    <property type="evidence" value="ECO:0007669"/>
    <property type="project" value="TreeGrafter"/>
</dbReference>
<evidence type="ECO:0000256" key="7">
    <source>
        <dbReference type="SAM" id="SignalP"/>
    </source>
</evidence>
<keyword evidence="4 6" id="KW-0573">Peptidoglycan synthesis</keyword>
<feature type="signal peptide" evidence="7">
    <location>
        <begin position="1"/>
        <end position="23"/>
    </location>
</feature>
<evidence type="ECO:0000259" key="8">
    <source>
        <dbReference type="PROSITE" id="PS52029"/>
    </source>
</evidence>
<evidence type="ECO:0000313" key="9">
    <source>
        <dbReference type="EMBL" id="OIO13053.1"/>
    </source>
</evidence>
<feature type="active site" description="Nucleophile" evidence="6">
    <location>
        <position position="124"/>
    </location>
</feature>
<dbReference type="GO" id="GO:0071972">
    <property type="term" value="F:peptidoglycan L,D-transpeptidase activity"/>
    <property type="evidence" value="ECO:0007669"/>
    <property type="project" value="TreeGrafter"/>
</dbReference>
<dbReference type="GO" id="GO:0016740">
    <property type="term" value="F:transferase activity"/>
    <property type="evidence" value="ECO:0007669"/>
    <property type="project" value="UniProtKB-KW"/>
</dbReference>